<name>A0A841KYI9_9FIRM</name>
<dbReference type="EMBL" id="JACHEN010000011">
    <property type="protein sequence ID" value="MBB6215972.1"/>
    <property type="molecule type" value="Genomic_DNA"/>
</dbReference>
<dbReference type="AlphaFoldDB" id="A0A841KYI9"/>
<sequence>MSFKFKDWKIKTKIFVSFISLMILFLFVIGQSYLAVVEINGNKIPLLLANEEVNKAMLKMRKDEKDFLMRESSNPDFFKEGKSPYLDSFKKNYESLNKNIILIKENRDIASNVELIEKLDQIIVDAKLYHDIFLRVVEKVKERGFQDNGLEGELRNAIHNIERNITQPNHIILMLQARRAEKDYFLRHDLKYVEKFDEIISDLKLSLQSSGNINEVKFLEEYYEKFNEVVAIEKEIGLKENEGLNGTYREAIHKLEPLINDMNTSILEMINKDAAGYCRRRGRLNKKIIS</sequence>
<comment type="caution">
    <text evidence="1">The sequence shown here is derived from an EMBL/GenBank/DDBJ whole genome shotgun (WGS) entry which is preliminary data.</text>
</comment>
<evidence type="ECO:0008006" key="3">
    <source>
        <dbReference type="Google" id="ProtNLM"/>
    </source>
</evidence>
<evidence type="ECO:0000313" key="1">
    <source>
        <dbReference type="EMBL" id="MBB6215972.1"/>
    </source>
</evidence>
<protein>
    <recommendedName>
        <fullName evidence="3">HBM domain-containing protein</fullName>
    </recommendedName>
</protein>
<organism evidence="1 2">
    <name type="scientific">Anaerosolibacter carboniphilus</name>
    <dbReference type="NCBI Taxonomy" id="1417629"/>
    <lineage>
        <taxon>Bacteria</taxon>
        <taxon>Bacillati</taxon>
        <taxon>Bacillota</taxon>
        <taxon>Clostridia</taxon>
        <taxon>Peptostreptococcales</taxon>
        <taxon>Thermotaleaceae</taxon>
        <taxon>Anaerosolibacter</taxon>
    </lineage>
</organism>
<keyword evidence="2" id="KW-1185">Reference proteome</keyword>
<evidence type="ECO:0000313" key="2">
    <source>
        <dbReference type="Proteomes" id="UP000579281"/>
    </source>
</evidence>
<reference evidence="1 2" key="1">
    <citation type="submission" date="2020-08" db="EMBL/GenBank/DDBJ databases">
        <title>Genomic Encyclopedia of Type Strains, Phase IV (KMG-IV): sequencing the most valuable type-strain genomes for metagenomic binning, comparative biology and taxonomic classification.</title>
        <authorList>
            <person name="Goeker M."/>
        </authorList>
    </citation>
    <scope>NUCLEOTIDE SEQUENCE [LARGE SCALE GENOMIC DNA]</scope>
    <source>
        <strain evidence="1 2">DSM 103526</strain>
    </source>
</reference>
<proteinExistence type="predicted"/>
<dbReference type="RefSeq" id="WP_184310518.1">
    <property type="nucleotide sequence ID" value="NZ_JACHEN010000011.1"/>
</dbReference>
<accession>A0A841KYI9</accession>
<dbReference type="Proteomes" id="UP000579281">
    <property type="component" value="Unassembled WGS sequence"/>
</dbReference>
<gene>
    <name evidence="1" type="ORF">HNQ80_002063</name>
</gene>